<dbReference type="PANTHER" id="PTHR33909:SF1">
    <property type="entry name" value="SEC TRANSLOCON ACCESSORY COMPLEX SUBUNIT YAJC"/>
    <property type="match status" value="1"/>
</dbReference>
<evidence type="ECO:0000256" key="2">
    <source>
        <dbReference type="ARBA" id="ARBA00006742"/>
    </source>
</evidence>
<evidence type="ECO:0000313" key="13">
    <source>
        <dbReference type="Proteomes" id="UP001162891"/>
    </source>
</evidence>
<dbReference type="InterPro" id="IPR003849">
    <property type="entry name" value="Preprotein_translocase_YajC"/>
</dbReference>
<evidence type="ECO:0000256" key="7">
    <source>
        <dbReference type="ARBA" id="ARBA00022927"/>
    </source>
</evidence>
<keyword evidence="5" id="KW-1003">Cell membrane</keyword>
<protein>
    <recommendedName>
        <fullName evidence="3">Sec translocon accessory complex subunit YajC</fullName>
    </recommendedName>
</protein>
<keyword evidence="9" id="KW-0811">Translocation</keyword>
<keyword evidence="4" id="KW-0813">Transport</keyword>
<evidence type="ECO:0000256" key="1">
    <source>
        <dbReference type="ARBA" id="ARBA00004162"/>
    </source>
</evidence>
<accession>A0ABM7WQS2</accession>
<comment type="similarity">
    <text evidence="2">Belongs to the YajC family.</text>
</comment>
<evidence type="ECO:0000256" key="3">
    <source>
        <dbReference type="ARBA" id="ARBA00014962"/>
    </source>
</evidence>
<dbReference type="Pfam" id="PF02699">
    <property type="entry name" value="YajC"/>
    <property type="match status" value="1"/>
</dbReference>
<dbReference type="SMART" id="SM01323">
    <property type="entry name" value="YajC"/>
    <property type="match status" value="1"/>
</dbReference>
<sequence length="118" mass="12780">MHPVLHAFLSQTGEAAPSGGSPLNGIVLFAGMIAIFYFVLWRPQAKERKKTQEFITALKKGDEVITQGGIVGTVTLVDDRTVMIDVGGGTKMRVLKSYVAGPWKQVEPQQPAKAEAKK</sequence>
<evidence type="ECO:0000256" key="6">
    <source>
        <dbReference type="ARBA" id="ARBA00022692"/>
    </source>
</evidence>
<keyword evidence="7" id="KW-0653">Protein transport</keyword>
<organism evidence="12 13">
    <name type="scientific">Anaeromyxobacter oryzae</name>
    <dbReference type="NCBI Taxonomy" id="2918170"/>
    <lineage>
        <taxon>Bacteria</taxon>
        <taxon>Pseudomonadati</taxon>
        <taxon>Myxococcota</taxon>
        <taxon>Myxococcia</taxon>
        <taxon>Myxococcales</taxon>
        <taxon>Cystobacterineae</taxon>
        <taxon>Anaeromyxobacteraceae</taxon>
        <taxon>Anaeromyxobacter</taxon>
    </lineage>
</organism>
<dbReference type="EMBL" id="AP025591">
    <property type="protein sequence ID" value="BDG01817.1"/>
    <property type="molecule type" value="Genomic_DNA"/>
</dbReference>
<dbReference type="PRINTS" id="PR01853">
    <property type="entry name" value="YAJCTRNLCASE"/>
</dbReference>
<keyword evidence="6 11" id="KW-0812">Transmembrane</keyword>
<comment type="subcellular location">
    <subcellularLocation>
        <location evidence="1">Cell membrane</location>
        <topology evidence="1">Single-pass membrane protein</topology>
    </subcellularLocation>
</comment>
<name>A0ABM7WQS2_9BACT</name>
<evidence type="ECO:0000256" key="9">
    <source>
        <dbReference type="ARBA" id="ARBA00023010"/>
    </source>
</evidence>
<feature type="transmembrane region" description="Helical" evidence="11">
    <location>
        <begin position="25"/>
        <end position="41"/>
    </location>
</feature>
<evidence type="ECO:0000256" key="11">
    <source>
        <dbReference type="SAM" id="Phobius"/>
    </source>
</evidence>
<evidence type="ECO:0000256" key="10">
    <source>
        <dbReference type="ARBA" id="ARBA00023136"/>
    </source>
</evidence>
<gene>
    <name evidence="12" type="primary">yajC</name>
    <name evidence="12" type="ORF">AMOR_08130</name>
</gene>
<keyword evidence="10 11" id="KW-0472">Membrane</keyword>
<dbReference type="PANTHER" id="PTHR33909">
    <property type="entry name" value="SEC TRANSLOCON ACCESSORY COMPLEX SUBUNIT YAJC"/>
    <property type="match status" value="1"/>
</dbReference>
<proteinExistence type="inferred from homology"/>
<evidence type="ECO:0000256" key="4">
    <source>
        <dbReference type="ARBA" id="ARBA00022448"/>
    </source>
</evidence>
<evidence type="ECO:0000256" key="8">
    <source>
        <dbReference type="ARBA" id="ARBA00022989"/>
    </source>
</evidence>
<evidence type="ECO:0000313" key="12">
    <source>
        <dbReference type="EMBL" id="BDG01817.1"/>
    </source>
</evidence>
<evidence type="ECO:0000256" key="5">
    <source>
        <dbReference type="ARBA" id="ARBA00022475"/>
    </source>
</evidence>
<dbReference type="NCBIfam" id="TIGR00739">
    <property type="entry name" value="yajC"/>
    <property type="match status" value="1"/>
</dbReference>
<dbReference type="Proteomes" id="UP001162891">
    <property type="component" value="Chromosome"/>
</dbReference>
<keyword evidence="8 11" id="KW-1133">Transmembrane helix</keyword>
<dbReference type="RefSeq" id="WP_248358674.1">
    <property type="nucleotide sequence ID" value="NZ_AP025591.1"/>
</dbReference>
<keyword evidence="13" id="KW-1185">Reference proteome</keyword>
<reference evidence="13" key="1">
    <citation type="journal article" date="2022" name="Int. J. Syst. Evol. Microbiol.">
        <title>Anaeromyxobacter oryzae sp. nov., Anaeromyxobacter diazotrophicus sp. nov. and Anaeromyxobacter paludicola sp. nov., isolated from paddy soils.</title>
        <authorList>
            <person name="Itoh H."/>
            <person name="Xu Z."/>
            <person name="Mise K."/>
            <person name="Masuda Y."/>
            <person name="Ushijima N."/>
            <person name="Hayakawa C."/>
            <person name="Shiratori Y."/>
            <person name="Senoo K."/>
        </authorList>
    </citation>
    <scope>NUCLEOTIDE SEQUENCE [LARGE SCALE GENOMIC DNA]</scope>
    <source>
        <strain evidence="13">Red232</strain>
    </source>
</reference>